<dbReference type="EMBL" id="GGEC01053046">
    <property type="protein sequence ID" value="MBX33530.1"/>
    <property type="molecule type" value="Transcribed_RNA"/>
</dbReference>
<name>A0A2P2MTJ5_RHIMU</name>
<accession>A0A2P2MTJ5</accession>
<evidence type="ECO:0000313" key="1">
    <source>
        <dbReference type="EMBL" id="MBX33530.1"/>
    </source>
</evidence>
<dbReference type="AlphaFoldDB" id="A0A2P2MTJ5"/>
<sequence length="38" mass="4424">MICLHDDTTICYNSICHVFFGLANYIWHVFFGNLNLTS</sequence>
<protein>
    <submittedName>
        <fullName evidence="1">Uncharacterized protein MANES_18G126900</fullName>
    </submittedName>
</protein>
<organism evidence="1">
    <name type="scientific">Rhizophora mucronata</name>
    <name type="common">Asiatic mangrove</name>
    <dbReference type="NCBI Taxonomy" id="61149"/>
    <lineage>
        <taxon>Eukaryota</taxon>
        <taxon>Viridiplantae</taxon>
        <taxon>Streptophyta</taxon>
        <taxon>Embryophyta</taxon>
        <taxon>Tracheophyta</taxon>
        <taxon>Spermatophyta</taxon>
        <taxon>Magnoliopsida</taxon>
        <taxon>eudicotyledons</taxon>
        <taxon>Gunneridae</taxon>
        <taxon>Pentapetalae</taxon>
        <taxon>rosids</taxon>
        <taxon>fabids</taxon>
        <taxon>Malpighiales</taxon>
        <taxon>Rhizophoraceae</taxon>
        <taxon>Rhizophora</taxon>
    </lineage>
</organism>
<reference evidence="1" key="1">
    <citation type="submission" date="2018-02" db="EMBL/GenBank/DDBJ databases">
        <title>Rhizophora mucronata_Transcriptome.</title>
        <authorList>
            <person name="Meera S.P."/>
            <person name="Sreeshan A."/>
            <person name="Augustine A."/>
        </authorList>
    </citation>
    <scope>NUCLEOTIDE SEQUENCE</scope>
    <source>
        <tissue evidence="1">Leaf</tissue>
    </source>
</reference>
<proteinExistence type="predicted"/>